<dbReference type="EMBL" id="BAAAMY010000001">
    <property type="protein sequence ID" value="GAA1906230.1"/>
    <property type="molecule type" value="Genomic_DNA"/>
</dbReference>
<reference evidence="3 4" key="1">
    <citation type="journal article" date="2019" name="Int. J. Syst. Evol. Microbiol.">
        <title>The Global Catalogue of Microorganisms (GCM) 10K type strain sequencing project: providing services to taxonomists for standard genome sequencing and annotation.</title>
        <authorList>
            <consortium name="The Broad Institute Genomics Platform"/>
            <consortium name="The Broad Institute Genome Sequencing Center for Infectious Disease"/>
            <person name="Wu L."/>
            <person name="Ma J."/>
        </authorList>
    </citation>
    <scope>NUCLEOTIDE SEQUENCE [LARGE SCALE GENOMIC DNA]</scope>
    <source>
        <strain evidence="3 4">JCM 14046</strain>
    </source>
</reference>
<keyword evidence="1" id="KW-0812">Transmembrane</keyword>
<keyword evidence="4" id="KW-1185">Reference proteome</keyword>
<evidence type="ECO:0000313" key="4">
    <source>
        <dbReference type="Proteomes" id="UP001501612"/>
    </source>
</evidence>
<feature type="transmembrane region" description="Helical" evidence="1">
    <location>
        <begin position="420"/>
        <end position="445"/>
    </location>
</feature>
<dbReference type="PROSITE" id="PS51318">
    <property type="entry name" value="TAT"/>
    <property type="match status" value="1"/>
</dbReference>
<proteinExistence type="predicted"/>
<name>A0ABN2NXC5_9ACTN</name>
<organism evidence="3 4">
    <name type="scientific">Nocardioides lentus</name>
    <dbReference type="NCBI Taxonomy" id="338077"/>
    <lineage>
        <taxon>Bacteria</taxon>
        <taxon>Bacillati</taxon>
        <taxon>Actinomycetota</taxon>
        <taxon>Actinomycetes</taxon>
        <taxon>Propionibacteriales</taxon>
        <taxon>Nocardioidaceae</taxon>
        <taxon>Nocardioides</taxon>
    </lineage>
</organism>
<comment type="caution">
    <text evidence="3">The sequence shown here is derived from an EMBL/GenBank/DDBJ whole genome shotgun (WGS) entry which is preliminary data.</text>
</comment>
<keyword evidence="1" id="KW-1133">Transmembrane helix</keyword>
<dbReference type="InterPro" id="IPR006311">
    <property type="entry name" value="TAT_signal"/>
</dbReference>
<keyword evidence="1" id="KW-0472">Membrane</keyword>
<feature type="signal peptide" evidence="2">
    <location>
        <begin position="1"/>
        <end position="35"/>
    </location>
</feature>
<evidence type="ECO:0000256" key="1">
    <source>
        <dbReference type="SAM" id="Phobius"/>
    </source>
</evidence>
<gene>
    <name evidence="3" type="ORF">GCM10009737_03750</name>
</gene>
<evidence type="ECO:0000256" key="2">
    <source>
        <dbReference type="SAM" id="SignalP"/>
    </source>
</evidence>
<accession>A0ABN2NXC5</accession>
<dbReference type="RefSeq" id="WP_344002889.1">
    <property type="nucleotide sequence ID" value="NZ_BAAAMY010000001.1"/>
</dbReference>
<feature type="chain" id="PRO_5046104086" evidence="2">
    <location>
        <begin position="36"/>
        <end position="453"/>
    </location>
</feature>
<dbReference type="Proteomes" id="UP001501612">
    <property type="component" value="Unassembled WGS sequence"/>
</dbReference>
<sequence>MRHPTRTSPRGRRRPSARRSLAAGLAALLAATSLALGTGPAASVPAGVEEPFGDPVEPGTSIAGATEVTTGTYVVPVPEPGQDHFFEIRRTQPGQVLWYGITADLEEPIFYGTLAATGIADGDETRTCNEGQISNLDGLSYLTMLASGNRSPDCRDAESVVVVVESYEIADEVVPTDGSYQLVVWTEPPTDPDDLAPGANENSRWTPVQATDPPRAVEGASTFVDAEPLADGTYRTTVRQGRAAVFAFPLTFGQHAQVEARIVEGARPEDSLDYVDAAWISPLGGQLRRVTPAGGPDPLLGLDGASTAGWSTPIVTYANRQRTGGVGNLDGRDSQAAAPAAFAGTYFLVLELPGAGAKAESYTDKMVLDLTVATITDYRGSAPAYVAEPPPLPTLDGSGYVATAAEEQAAREAAARPAPWLLVGGLFALAALLAVVGGIAVGRVLGSRAGDPR</sequence>
<protein>
    <submittedName>
        <fullName evidence="3">Uncharacterized protein</fullName>
    </submittedName>
</protein>
<keyword evidence="2" id="KW-0732">Signal</keyword>
<evidence type="ECO:0000313" key="3">
    <source>
        <dbReference type="EMBL" id="GAA1906230.1"/>
    </source>
</evidence>